<feature type="region of interest" description="Disordered" evidence="9">
    <location>
        <begin position="25"/>
        <end position="60"/>
    </location>
</feature>
<dbReference type="EMBL" id="JAGDFM010000217">
    <property type="protein sequence ID" value="KAG7382182.1"/>
    <property type="molecule type" value="Genomic_DNA"/>
</dbReference>
<proteinExistence type="inferred from homology"/>
<keyword evidence="3" id="KW-0677">Repeat</keyword>
<dbReference type="Proteomes" id="UP000694044">
    <property type="component" value="Unassembled WGS sequence"/>
</dbReference>
<keyword evidence="5" id="KW-1133">Transmembrane helix</keyword>
<evidence type="ECO:0000256" key="1">
    <source>
        <dbReference type="ARBA" id="ARBA00004448"/>
    </source>
</evidence>
<dbReference type="PROSITE" id="PS50920">
    <property type="entry name" value="SOLCAR"/>
    <property type="match status" value="3"/>
</dbReference>
<evidence type="ECO:0000256" key="4">
    <source>
        <dbReference type="ARBA" id="ARBA00022792"/>
    </source>
</evidence>
<dbReference type="InterPro" id="IPR018108">
    <property type="entry name" value="MCP_transmembrane"/>
</dbReference>
<keyword evidence="11" id="KW-1185">Reference proteome</keyword>
<evidence type="ECO:0000256" key="5">
    <source>
        <dbReference type="ARBA" id="ARBA00022989"/>
    </source>
</evidence>
<feature type="repeat" description="Solcar" evidence="7">
    <location>
        <begin position="471"/>
        <end position="558"/>
    </location>
</feature>
<accession>A0A8T1VLN1</accession>
<feature type="repeat" description="Solcar" evidence="7">
    <location>
        <begin position="291"/>
        <end position="371"/>
    </location>
</feature>
<keyword evidence="4" id="KW-0999">Mitochondrion inner membrane</keyword>
<keyword evidence="7 8" id="KW-0812">Transmembrane</keyword>
<feature type="repeat" description="Solcar" evidence="7">
    <location>
        <begin position="378"/>
        <end position="462"/>
    </location>
</feature>
<gene>
    <name evidence="10" type="ORF">PHYPSEUDO_005157</name>
</gene>
<dbReference type="OrthoDB" id="2139348at2759"/>
<protein>
    <recommendedName>
        <fullName evidence="12">Mitochondrial Carrier (MC) Family</fullName>
    </recommendedName>
</protein>
<dbReference type="GO" id="GO:0051724">
    <property type="term" value="F:NAD transmembrane transporter activity"/>
    <property type="evidence" value="ECO:0007669"/>
    <property type="project" value="TreeGrafter"/>
</dbReference>
<sequence length="559" mass="62469">MVSDAAFLTEVEGFLASCDVPQLAASRAQRNNGSEPPSADGDTQEPSAHATSKDKSYYRRRKMERANLRRQVTELAAELEKLQKIKHVQPLSTWEVLAKYHQEERVNAEAEQRQLCAAIHTRSAQITDFFKLAQAQLGQLGRVTEEETQLITGSKDTTHSGPFKRICVDPPLDAVSECYLNDLDGTTNKSASGGESENEVVKLRRVLSGKSWYDGNKGDYEMISKLWYPVPVLSVPRTAVLSPFCHIPPKLGAARAPAAEMESFLSDAGAEERAKAAQREDQTRADFFARFPHLREFFCGGSAAAINIVVTFPPNKVMFRQQLFGLNTWQAFENVRSEGWLMLYRGVKPPLLQAMVSKSIMFGLYNFYDELLLQHFGEHRGLSLVAAGMAGTSEAVLAPFERAQTLLQTPKFNREIAGAYDAMVHINKYGLREHYRGLSAILCRNGPGNILFFGLRGPVRALLPRGETSAATMTNDFICGAMLGAVISTFTFPINVARTRMQSEYGRPFIGPWEALQLTYKERGHSVRRLYRGVQMNFFRSLLSWGIINSTYEKLKSIT</sequence>
<evidence type="ECO:0000313" key="10">
    <source>
        <dbReference type="EMBL" id="KAG7382182.1"/>
    </source>
</evidence>
<name>A0A8T1VLN1_9STRA</name>
<evidence type="ECO:0008006" key="12">
    <source>
        <dbReference type="Google" id="ProtNLM"/>
    </source>
</evidence>
<keyword evidence="7" id="KW-0472">Membrane</keyword>
<comment type="caution">
    <text evidence="10">The sequence shown here is derived from an EMBL/GenBank/DDBJ whole genome shotgun (WGS) entry which is preliminary data.</text>
</comment>
<reference evidence="10" key="1">
    <citation type="submission" date="2021-02" db="EMBL/GenBank/DDBJ databases">
        <authorList>
            <person name="Palmer J.M."/>
        </authorList>
    </citation>
    <scope>NUCLEOTIDE SEQUENCE</scope>
    <source>
        <strain evidence="10">SCRP734</strain>
    </source>
</reference>
<organism evidence="10 11">
    <name type="scientific">Phytophthora pseudosyringae</name>
    <dbReference type="NCBI Taxonomy" id="221518"/>
    <lineage>
        <taxon>Eukaryota</taxon>
        <taxon>Sar</taxon>
        <taxon>Stramenopiles</taxon>
        <taxon>Oomycota</taxon>
        <taxon>Peronosporomycetes</taxon>
        <taxon>Peronosporales</taxon>
        <taxon>Peronosporaceae</taxon>
        <taxon>Phytophthora</taxon>
    </lineage>
</organism>
<comment type="similarity">
    <text evidence="8">Belongs to the mitochondrial carrier (TC 2.A.29) family.</text>
</comment>
<evidence type="ECO:0000256" key="2">
    <source>
        <dbReference type="ARBA" id="ARBA00022448"/>
    </source>
</evidence>
<evidence type="ECO:0000256" key="7">
    <source>
        <dbReference type="PROSITE-ProRule" id="PRU00282"/>
    </source>
</evidence>
<keyword evidence="2 8" id="KW-0813">Transport</keyword>
<dbReference type="Pfam" id="PF00153">
    <property type="entry name" value="Mito_carr"/>
    <property type="match status" value="3"/>
</dbReference>
<dbReference type="GO" id="GO:0005743">
    <property type="term" value="C:mitochondrial inner membrane"/>
    <property type="evidence" value="ECO:0007669"/>
    <property type="project" value="UniProtKB-SubCell"/>
</dbReference>
<evidence type="ECO:0000256" key="3">
    <source>
        <dbReference type="ARBA" id="ARBA00022737"/>
    </source>
</evidence>
<dbReference type="InterPro" id="IPR052465">
    <property type="entry name" value="Mito_NAD+_Carrier"/>
</dbReference>
<evidence type="ECO:0000256" key="6">
    <source>
        <dbReference type="ARBA" id="ARBA00023128"/>
    </source>
</evidence>
<dbReference type="AlphaFoldDB" id="A0A8T1VLN1"/>
<keyword evidence="6" id="KW-0496">Mitochondrion</keyword>
<dbReference type="PANTHER" id="PTHR46131">
    <property type="entry name" value="SD08549P"/>
    <property type="match status" value="1"/>
</dbReference>
<evidence type="ECO:0000313" key="11">
    <source>
        <dbReference type="Proteomes" id="UP000694044"/>
    </source>
</evidence>
<evidence type="ECO:0000256" key="8">
    <source>
        <dbReference type="RuleBase" id="RU000488"/>
    </source>
</evidence>
<dbReference type="PANTHER" id="PTHR46131:SF1">
    <property type="entry name" value="SD08549P"/>
    <property type="match status" value="1"/>
</dbReference>
<evidence type="ECO:0000256" key="9">
    <source>
        <dbReference type="SAM" id="MobiDB-lite"/>
    </source>
</evidence>
<comment type="subcellular location">
    <subcellularLocation>
        <location evidence="1">Mitochondrion inner membrane</location>
        <topology evidence="1">Multi-pass membrane protein</topology>
    </subcellularLocation>
</comment>